<reference evidence="1 2" key="1">
    <citation type="submission" date="2016-11" db="EMBL/GenBank/DDBJ databases">
        <authorList>
            <person name="Jaros S."/>
            <person name="Januszkiewicz K."/>
            <person name="Wedrychowicz H."/>
        </authorList>
    </citation>
    <scope>NUCLEOTIDE SEQUENCE [LARGE SCALE GENOMIC DNA]</scope>
    <source>
        <strain evidence="1 2">CGMCC 1.6102</strain>
    </source>
</reference>
<dbReference type="Proteomes" id="UP000184513">
    <property type="component" value="Unassembled WGS sequence"/>
</dbReference>
<gene>
    <name evidence="1" type="ORF">SAMN04488057_101371</name>
</gene>
<dbReference type="EMBL" id="FRCY01000001">
    <property type="protein sequence ID" value="SHM41274.1"/>
    <property type="molecule type" value="Genomic_DNA"/>
</dbReference>
<organism evidence="1 2">
    <name type="scientific">Cyclobacterium lianum</name>
    <dbReference type="NCBI Taxonomy" id="388280"/>
    <lineage>
        <taxon>Bacteria</taxon>
        <taxon>Pseudomonadati</taxon>
        <taxon>Bacteroidota</taxon>
        <taxon>Cytophagia</taxon>
        <taxon>Cytophagales</taxon>
        <taxon>Cyclobacteriaceae</taxon>
        <taxon>Cyclobacterium</taxon>
    </lineage>
</organism>
<name>A0A1M7IKG6_9BACT</name>
<protein>
    <submittedName>
        <fullName evidence="1">Uncharacterized protein</fullName>
    </submittedName>
</protein>
<dbReference type="AlphaFoldDB" id="A0A1M7IKG6"/>
<evidence type="ECO:0000313" key="2">
    <source>
        <dbReference type="Proteomes" id="UP000184513"/>
    </source>
</evidence>
<evidence type="ECO:0000313" key="1">
    <source>
        <dbReference type="EMBL" id="SHM41274.1"/>
    </source>
</evidence>
<accession>A0A1M7IKG6</accession>
<proteinExistence type="predicted"/>
<keyword evidence="2" id="KW-1185">Reference proteome</keyword>
<sequence>MKSHFRDGAKAAILLRKECQSIITQLPTALAVGYQRAGYLLALAKPYIGKELVSEIPNSFPNFG</sequence>